<gene>
    <name evidence="1" type="ORF">XENORESO_007654</name>
</gene>
<organism evidence="1 2">
    <name type="scientific">Xenotaenia resolanae</name>
    <dbReference type="NCBI Taxonomy" id="208358"/>
    <lineage>
        <taxon>Eukaryota</taxon>
        <taxon>Metazoa</taxon>
        <taxon>Chordata</taxon>
        <taxon>Craniata</taxon>
        <taxon>Vertebrata</taxon>
        <taxon>Euteleostomi</taxon>
        <taxon>Actinopterygii</taxon>
        <taxon>Neopterygii</taxon>
        <taxon>Teleostei</taxon>
        <taxon>Neoteleostei</taxon>
        <taxon>Acanthomorphata</taxon>
        <taxon>Ovalentaria</taxon>
        <taxon>Atherinomorphae</taxon>
        <taxon>Cyprinodontiformes</taxon>
        <taxon>Goodeidae</taxon>
        <taxon>Xenotaenia</taxon>
    </lineage>
</organism>
<dbReference type="EMBL" id="JAHRIM010040286">
    <property type="protein sequence ID" value="MEQ2266502.1"/>
    <property type="molecule type" value="Genomic_DNA"/>
</dbReference>
<reference evidence="1 2" key="1">
    <citation type="submission" date="2021-06" db="EMBL/GenBank/DDBJ databases">
        <authorList>
            <person name="Palmer J.M."/>
        </authorList>
    </citation>
    <scope>NUCLEOTIDE SEQUENCE [LARGE SCALE GENOMIC DNA]</scope>
    <source>
        <strain evidence="1 2">XR_2019</strain>
        <tissue evidence="1">Muscle</tissue>
    </source>
</reference>
<accession>A0ABV0WBZ6</accession>
<evidence type="ECO:0000313" key="2">
    <source>
        <dbReference type="Proteomes" id="UP001444071"/>
    </source>
</evidence>
<proteinExistence type="predicted"/>
<comment type="caution">
    <text evidence="1">The sequence shown here is derived from an EMBL/GenBank/DDBJ whole genome shotgun (WGS) entry which is preliminary data.</text>
</comment>
<name>A0ABV0WBZ6_9TELE</name>
<keyword evidence="2" id="KW-1185">Reference proteome</keyword>
<dbReference type="Proteomes" id="UP001444071">
    <property type="component" value="Unassembled WGS sequence"/>
</dbReference>
<sequence>MQNILRWKTNTGLYPGDTIVMDKHSGDRIMLWQYFLSKGTGKHVRSNVKKGRAKNRTILWENVRICKNSQDQDGGSPSRTKDVDVLQSKLISKTRKFIFTDAPHPSD</sequence>
<protein>
    <submittedName>
        <fullName evidence="1">Uncharacterized protein</fullName>
    </submittedName>
</protein>
<evidence type="ECO:0000313" key="1">
    <source>
        <dbReference type="EMBL" id="MEQ2266502.1"/>
    </source>
</evidence>